<reference evidence="2 3" key="1">
    <citation type="submission" date="2019-03" db="EMBL/GenBank/DDBJ databases">
        <authorList>
            <person name="Zhang S."/>
        </authorList>
    </citation>
    <scope>NUCLEOTIDE SEQUENCE [LARGE SCALE GENOMIC DNA]</scope>
    <source>
        <strain evidence="2 3">S4J41</strain>
    </source>
</reference>
<dbReference type="OrthoDB" id="271821at2"/>
<sequence>MSTKLPSLSSIEKEHLHWMQLYLRLPDAGVGPMFSSDEACRERLVDVQWPDGVWCLKCRSKTVGYMMSRRTFYCEICKHQFTATSDTVLRHSRVSIRKWFLAAELLIQHNAKNPELNYPTGHDLKDVLGISYAAAHALKKKVLDDLSFPEVGLVGDCVLTKQPEPLPMYIPKVGRRHFQWVRDRFEKSLGWEPYDDETLVLMGDELFKMR</sequence>
<protein>
    <submittedName>
        <fullName evidence="2">IS1595 family transposase</fullName>
    </submittedName>
</protein>
<dbReference type="Proteomes" id="UP000294662">
    <property type="component" value="Unassembled WGS sequence"/>
</dbReference>
<dbReference type="RefSeq" id="WP_132831169.1">
    <property type="nucleotide sequence ID" value="NZ_SMFP01000017.1"/>
</dbReference>
<feature type="domain" description="Transposase zinc-ribbon" evidence="1">
    <location>
        <begin position="36"/>
        <end position="80"/>
    </location>
</feature>
<evidence type="ECO:0000259" key="1">
    <source>
        <dbReference type="Pfam" id="PF12760"/>
    </source>
</evidence>
<gene>
    <name evidence="2" type="ORF">E1B25_19035</name>
</gene>
<comment type="caution">
    <text evidence="2">The sequence shown here is derived from an EMBL/GenBank/DDBJ whole genome shotgun (WGS) entry which is preliminary data.</text>
</comment>
<dbReference type="AlphaFoldDB" id="A0A4V2Z755"/>
<organism evidence="2 3">
    <name type="scientific">Antarcticimicrobium sediminis</name>
    <dbReference type="NCBI Taxonomy" id="2546227"/>
    <lineage>
        <taxon>Bacteria</taxon>
        <taxon>Pseudomonadati</taxon>
        <taxon>Pseudomonadota</taxon>
        <taxon>Alphaproteobacteria</taxon>
        <taxon>Rhodobacterales</taxon>
        <taxon>Paracoccaceae</taxon>
        <taxon>Antarcticimicrobium</taxon>
    </lineage>
</organism>
<keyword evidence="3" id="KW-1185">Reference proteome</keyword>
<evidence type="ECO:0000313" key="3">
    <source>
        <dbReference type="Proteomes" id="UP000294662"/>
    </source>
</evidence>
<dbReference type="Pfam" id="PF12760">
    <property type="entry name" value="Zn_ribbon_IS1595"/>
    <property type="match status" value="1"/>
</dbReference>
<proteinExistence type="predicted"/>
<evidence type="ECO:0000313" key="2">
    <source>
        <dbReference type="EMBL" id="TDE34826.1"/>
    </source>
</evidence>
<dbReference type="InterPro" id="IPR024442">
    <property type="entry name" value="Transposase_Zn_ribbon"/>
</dbReference>
<accession>A0A4V2Z755</accession>
<dbReference type="EMBL" id="SMFP01000017">
    <property type="protein sequence ID" value="TDE34826.1"/>
    <property type="molecule type" value="Genomic_DNA"/>
</dbReference>
<name>A0A4V2Z755_9RHOB</name>